<dbReference type="AlphaFoldDB" id="A0A0L0GGB4"/>
<dbReference type="Proteomes" id="UP000054560">
    <property type="component" value="Unassembled WGS sequence"/>
</dbReference>
<dbReference type="RefSeq" id="XP_014161250.1">
    <property type="nucleotide sequence ID" value="XM_014305775.1"/>
</dbReference>
<sequence length="104" mass="11844">MKESKSKINNFNQCTSNSSPINGVQSTSLLQKIENIGTCLADLEQIDLAGEQQDEIIQERICTIEENNKKIERYRKLAVFQQLEKFSSEKQDAEEDVKMATDDS</sequence>
<gene>
    <name evidence="1" type="ORF">SARC_00538</name>
</gene>
<keyword evidence="2" id="KW-1185">Reference proteome</keyword>
<name>A0A0L0GGB4_9EUKA</name>
<reference evidence="1 2" key="1">
    <citation type="submission" date="2011-02" db="EMBL/GenBank/DDBJ databases">
        <title>The Genome Sequence of Sphaeroforma arctica JP610.</title>
        <authorList>
            <consortium name="The Broad Institute Genome Sequencing Platform"/>
            <person name="Russ C."/>
            <person name="Cuomo C."/>
            <person name="Young S.K."/>
            <person name="Zeng Q."/>
            <person name="Gargeya S."/>
            <person name="Alvarado L."/>
            <person name="Berlin A."/>
            <person name="Chapman S.B."/>
            <person name="Chen Z."/>
            <person name="Freedman E."/>
            <person name="Gellesch M."/>
            <person name="Goldberg J."/>
            <person name="Griggs A."/>
            <person name="Gujja S."/>
            <person name="Heilman E."/>
            <person name="Heiman D."/>
            <person name="Howarth C."/>
            <person name="Mehta T."/>
            <person name="Neiman D."/>
            <person name="Pearson M."/>
            <person name="Roberts A."/>
            <person name="Saif S."/>
            <person name="Shea T."/>
            <person name="Shenoy N."/>
            <person name="Sisk P."/>
            <person name="Stolte C."/>
            <person name="Sykes S."/>
            <person name="White J."/>
            <person name="Yandava C."/>
            <person name="Burger G."/>
            <person name="Gray M.W."/>
            <person name="Holland P.W.H."/>
            <person name="King N."/>
            <person name="Lang F.B.F."/>
            <person name="Roger A.J."/>
            <person name="Ruiz-Trillo I."/>
            <person name="Haas B."/>
            <person name="Nusbaum C."/>
            <person name="Birren B."/>
        </authorList>
    </citation>
    <scope>NUCLEOTIDE SEQUENCE [LARGE SCALE GENOMIC DNA]</scope>
    <source>
        <strain evidence="1 2">JP610</strain>
    </source>
</reference>
<organism evidence="1 2">
    <name type="scientific">Sphaeroforma arctica JP610</name>
    <dbReference type="NCBI Taxonomy" id="667725"/>
    <lineage>
        <taxon>Eukaryota</taxon>
        <taxon>Ichthyosporea</taxon>
        <taxon>Ichthyophonida</taxon>
        <taxon>Sphaeroforma</taxon>
    </lineage>
</organism>
<dbReference type="GeneID" id="25901042"/>
<proteinExistence type="predicted"/>
<evidence type="ECO:0000313" key="2">
    <source>
        <dbReference type="Proteomes" id="UP000054560"/>
    </source>
</evidence>
<dbReference type="EMBL" id="KQ241613">
    <property type="protein sequence ID" value="KNC87348.1"/>
    <property type="molecule type" value="Genomic_DNA"/>
</dbReference>
<evidence type="ECO:0000313" key="1">
    <source>
        <dbReference type="EMBL" id="KNC87348.1"/>
    </source>
</evidence>
<protein>
    <submittedName>
        <fullName evidence="1">Uncharacterized protein</fullName>
    </submittedName>
</protein>
<accession>A0A0L0GGB4</accession>